<dbReference type="GO" id="GO:0005524">
    <property type="term" value="F:ATP binding"/>
    <property type="evidence" value="ECO:0007669"/>
    <property type="project" value="UniProtKB-UniRule"/>
</dbReference>
<organism evidence="7">
    <name type="scientific">Guillardia theta</name>
    <name type="common">Cryptophyte</name>
    <name type="synonym">Cryptomonas phi</name>
    <dbReference type="NCBI Taxonomy" id="55529"/>
    <lineage>
        <taxon>Eukaryota</taxon>
        <taxon>Cryptophyceae</taxon>
        <taxon>Pyrenomonadales</taxon>
        <taxon>Geminigeraceae</taxon>
        <taxon>Guillardia</taxon>
    </lineage>
</organism>
<evidence type="ECO:0000256" key="5">
    <source>
        <dbReference type="SAM" id="MobiDB-lite"/>
    </source>
</evidence>
<name>A0A7S4P992_GUITH</name>
<evidence type="ECO:0000256" key="4">
    <source>
        <dbReference type="PROSITE-ProRule" id="PRU10141"/>
    </source>
</evidence>
<dbReference type="GO" id="GO:0004674">
    <property type="term" value="F:protein serine/threonine kinase activity"/>
    <property type="evidence" value="ECO:0007669"/>
    <property type="project" value="UniProtKB-EC"/>
</dbReference>
<keyword evidence="2 4" id="KW-0547">Nucleotide-binding</keyword>
<dbReference type="InterPro" id="IPR016024">
    <property type="entry name" value="ARM-type_fold"/>
</dbReference>
<dbReference type="SUPFAM" id="SSF48371">
    <property type="entry name" value="ARM repeat"/>
    <property type="match status" value="1"/>
</dbReference>
<dbReference type="SUPFAM" id="SSF56112">
    <property type="entry name" value="Protein kinase-like (PK-like)"/>
    <property type="match status" value="1"/>
</dbReference>
<dbReference type="SMART" id="SM00185">
    <property type="entry name" value="ARM"/>
    <property type="match status" value="2"/>
</dbReference>
<dbReference type="InterPro" id="IPR011009">
    <property type="entry name" value="Kinase-like_dom_sf"/>
</dbReference>
<dbReference type="InterPro" id="IPR017441">
    <property type="entry name" value="Protein_kinase_ATP_BS"/>
</dbReference>
<dbReference type="PROSITE" id="PS00108">
    <property type="entry name" value="PROTEIN_KINASE_ST"/>
    <property type="match status" value="1"/>
</dbReference>
<dbReference type="PROSITE" id="PS50011">
    <property type="entry name" value="PROTEIN_KINASE_DOM"/>
    <property type="match status" value="1"/>
</dbReference>
<gene>
    <name evidence="7" type="ORF">GTHE00462_LOCUS31324</name>
</gene>
<evidence type="ECO:0000313" key="7">
    <source>
        <dbReference type="EMBL" id="CAE2327893.1"/>
    </source>
</evidence>
<feature type="region of interest" description="Disordered" evidence="5">
    <location>
        <begin position="436"/>
        <end position="524"/>
    </location>
</feature>
<dbReference type="EMBL" id="HBKN01040042">
    <property type="protein sequence ID" value="CAE2327893.1"/>
    <property type="molecule type" value="Transcribed_RNA"/>
</dbReference>
<dbReference type="PROSITE" id="PS00107">
    <property type="entry name" value="PROTEIN_KINASE_ATP"/>
    <property type="match status" value="1"/>
</dbReference>
<dbReference type="Gene3D" id="1.10.510.10">
    <property type="entry name" value="Transferase(Phosphotransferase) domain 1"/>
    <property type="match status" value="1"/>
</dbReference>
<dbReference type="FunFam" id="1.10.510.10:FF:000571">
    <property type="entry name" value="Maternal embryonic leucine zipper kinase"/>
    <property type="match status" value="1"/>
</dbReference>
<evidence type="ECO:0000256" key="1">
    <source>
        <dbReference type="ARBA" id="ARBA00012513"/>
    </source>
</evidence>
<dbReference type="InterPro" id="IPR050629">
    <property type="entry name" value="STE20/SPS1-PAK"/>
</dbReference>
<dbReference type="InterPro" id="IPR008271">
    <property type="entry name" value="Ser/Thr_kinase_AS"/>
</dbReference>
<accession>A0A7S4P992</accession>
<dbReference type="Pfam" id="PF00069">
    <property type="entry name" value="Pkinase"/>
    <property type="match status" value="1"/>
</dbReference>
<feature type="binding site" evidence="4">
    <location>
        <position position="53"/>
    </location>
    <ligand>
        <name>ATP</name>
        <dbReference type="ChEBI" id="CHEBI:30616"/>
    </ligand>
</feature>
<feature type="domain" description="Protein kinase" evidence="6">
    <location>
        <begin position="24"/>
        <end position="280"/>
    </location>
</feature>
<evidence type="ECO:0000256" key="2">
    <source>
        <dbReference type="ARBA" id="ARBA00022741"/>
    </source>
</evidence>
<dbReference type="PANTHER" id="PTHR48012:SF26">
    <property type="entry name" value="SERINE_THREONINE-PROTEIN KINASE DDB_G0283821-RELATED"/>
    <property type="match status" value="1"/>
</dbReference>
<dbReference type="SMART" id="SM00220">
    <property type="entry name" value="S_TKc"/>
    <property type="match status" value="1"/>
</dbReference>
<evidence type="ECO:0000259" key="6">
    <source>
        <dbReference type="PROSITE" id="PS50011"/>
    </source>
</evidence>
<proteinExistence type="predicted"/>
<keyword evidence="3 4" id="KW-0067">ATP-binding</keyword>
<protein>
    <recommendedName>
        <fullName evidence="1">non-specific serine/threonine protein kinase</fullName>
        <ecNumber evidence="1">2.7.11.1</ecNumber>
    </recommendedName>
</protein>
<sequence length="1334" mass="147599">MPRLKGKLPPLPPKDQSGTTIKNYKLGEIIGKGNNGKVYKTLNMDTGDVVAIKQIPLHNMAKEEISSMMKEIELLNHLDHANIVKYLASIKTKDYLNIVLEYVENGSLANTVKKFGSLPESLIAIYIEQVLQGLHYLHTQGVIHRDIKGANILTTKEGTVKLADFGVATRMGDATALPGKDYHDVAGTPYWMAPEVIEMSPASPASDIWSVGATIIELLTGSPPYFDLAAMPALFRIVQDPCPPLPKDMSPALDDFLKLCFRKDPSTRLTAKQLLDHKWITLVVARRQSISGELAPNHAGDVTRGQNWTEVVERTLELHEAAQRDKKTRGTRAVGTNAIMANRKLSWTPEGPDGSAAHYASMRSNLTGSHISNSSLTTRGGGDGYNRHEQYGARASKFARRRPRAYNVTFPRPQDNLSSSALEALVEGRNKYRRAVGLPPVAQEGDSQGMAEEDCNVPEAQEHSSTAVPANEGATRASENGTPAQLHESRGIELSSETLGGTSRSGARGNPPQGETKVTKKPNMDKSIQQWFEDDEEALDWGKDLVGPPTSSSVDPDSVLLQLQLRHVTNTGDIDIETEADWGDDDAQSFDAGKGLERAEKEIAAPAMSDNIMNVQHSKITGSSLHHYSETGDETDNLDLSDLELPSSLTAKSKIPRPQVIRPEDLEKIHNYNAMGSLSASSSWQSRMGKYMENQTDNELLDLDMEDSNEDLVHVEGFQSVLQRRLYVNQRLQKTESVDEEDEEDPFSDIEWINDEEASQPDLFQGRRFELVEAEMLQLCNQLSPEGGEVEQCEICQSLEQLLRYHGEIKHSLIIHHQVLPLLEMLDSPSSLVVCRILRVIHEAITERERRNAAGDYTGVIGIISPVVDNMLTVGLAHRLLALCSLNLSNDSAAQIVQQAALVLNSLCWGAEPRHVQMIVACQGIPVLVGLLAAEPPLNHVALDCIWKVINLPPPTPKTDFCRLLARVEAAARLVALLRRPFIEHRNRNQQTQNEANGWVDLSELHAERIASIVVLFSQADKVVKADMAKMKVLEVLLPILEAGAEGLSRVLEGAYLKLLKALRHLSGDTNSLVPLQQAGCVTVLVKLLSRSATKMGSKQTRISSEVQSQVMFALYNLCKLSKVRQEQAAAAGVIVHLQRLIKSNSPLRQLAIPLLCDLAHAGDEARRHLWLNNGLSFYLEILQMKYWHHVALNCVAVWLSSSKDANSLEDVLLQPQAMQVLVKSVADCDVGSASNLFPPLLRILQYKRLNRKLGESDMVDELLKRLDHPEAVVRKVVLQIIQVMYEKSEDPRVFITKHDLINLLEKLVEQDQSKVVSGQAKVLLKAMMVNNVI</sequence>
<reference evidence="7" key="1">
    <citation type="submission" date="2021-01" db="EMBL/GenBank/DDBJ databases">
        <authorList>
            <person name="Corre E."/>
            <person name="Pelletier E."/>
            <person name="Niang G."/>
            <person name="Scheremetjew M."/>
            <person name="Finn R."/>
            <person name="Kale V."/>
            <person name="Holt S."/>
            <person name="Cochrane G."/>
            <person name="Meng A."/>
            <person name="Brown T."/>
            <person name="Cohen L."/>
        </authorList>
    </citation>
    <scope>NUCLEOTIDE SEQUENCE</scope>
    <source>
        <strain evidence="7">CCMP 2712</strain>
    </source>
</reference>
<dbReference type="InterPro" id="IPR000719">
    <property type="entry name" value="Prot_kinase_dom"/>
</dbReference>
<feature type="compositionally biased region" description="Polar residues" evidence="5">
    <location>
        <begin position="495"/>
        <end position="505"/>
    </location>
</feature>
<dbReference type="PANTHER" id="PTHR48012">
    <property type="entry name" value="STERILE20-LIKE KINASE, ISOFORM B-RELATED"/>
    <property type="match status" value="1"/>
</dbReference>
<dbReference type="InterPro" id="IPR000225">
    <property type="entry name" value="Armadillo"/>
</dbReference>
<dbReference type="GO" id="GO:0005737">
    <property type="term" value="C:cytoplasm"/>
    <property type="evidence" value="ECO:0007669"/>
    <property type="project" value="TreeGrafter"/>
</dbReference>
<dbReference type="Gene3D" id="1.25.10.10">
    <property type="entry name" value="Leucine-rich Repeat Variant"/>
    <property type="match status" value="2"/>
</dbReference>
<dbReference type="InterPro" id="IPR011989">
    <property type="entry name" value="ARM-like"/>
</dbReference>
<dbReference type="CDD" id="cd06627">
    <property type="entry name" value="STKc_Cdc7_like"/>
    <property type="match status" value="1"/>
</dbReference>
<evidence type="ECO:0000256" key="3">
    <source>
        <dbReference type="ARBA" id="ARBA00022840"/>
    </source>
</evidence>
<dbReference type="EC" id="2.7.11.1" evidence="1"/>